<accession>A0A1I5RA77</accession>
<dbReference type="Gene3D" id="3.30.1380.10">
    <property type="match status" value="1"/>
</dbReference>
<evidence type="ECO:0000256" key="6">
    <source>
        <dbReference type="ARBA" id="ARBA00022801"/>
    </source>
</evidence>
<dbReference type="InterPro" id="IPR009045">
    <property type="entry name" value="Zn_M74/Hedgehog-like"/>
</dbReference>
<dbReference type="SUPFAM" id="SSF55166">
    <property type="entry name" value="Hedgehog/DD-peptidase"/>
    <property type="match status" value="1"/>
</dbReference>
<keyword evidence="8" id="KW-0482">Metalloprotease</keyword>
<dbReference type="AlphaFoldDB" id="A0A1I5RA77"/>
<keyword evidence="6" id="KW-0378">Hydrolase</keyword>
<comment type="pathway">
    <text evidence="2">Cell wall biogenesis; cell wall polysaccharide biosynthesis.</text>
</comment>
<keyword evidence="7" id="KW-0862">Zinc</keyword>
<dbReference type="PANTHER" id="PTHR37425:SF1">
    <property type="entry name" value="OUTER MEMBRANE PROTEIN"/>
    <property type="match status" value="1"/>
</dbReference>
<organism evidence="12 13">
    <name type="scientific">Enterovibrio norvegicus DSM 15893</name>
    <dbReference type="NCBI Taxonomy" id="1121869"/>
    <lineage>
        <taxon>Bacteria</taxon>
        <taxon>Pseudomonadati</taxon>
        <taxon>Pseudomonadota</taxon>
        <taxon>Gammaproteobacteria</taxon>
        <taxon>Vibrionales</taxon>
        <taxon>Vibrionaceae</taxon>
        <taxon>Enterovibrio</taxon>
    </lineage>
</organism>
<evidence type="ECO:0000256" key="9">
    <source>
        <dbReference type="ARBA" id="ARBA00023316"/>
    </source>
</evidence>
<dbReference type="PANTHER" id="PTHR37425">
    <property type="match status" value="1"/>
</dbReference>
<gene>
    <name evidence="12" type="ORF">SAMN03084138_02496</name>
</gene>
<dbReference type="InterPro" id="IPR010275">
    <property type="entry name" value="MepK"/>
</dbReference>
<sequence>MKNGLDTQRRRLILGGAACVVAVALPNAAFALPLTAGKPRNLAMTSINTGEHLDVCYFNGQQYNEKELQALNHLCRDHRRNVETDMDPLLYDQLAAICGLVSAKSPITMVSGYRSPATNEMLRKGGGGQAKKSYHMTGQAMDIFIEGVPLATLKDAALSLKAGGVGYYPRSGFIHVDTGPVRTWRG</sequence>
<evidence type="ECO:0000256" key="5">
    <source>
        <dbReference type="ARBA" id="ARBA00022729"/>
    </source>
</evidence>
<proteinExistence type="inferred from homology"/>
<dbReference type="EMBL" id="FOWR01000017">
    <property type="protein sequence ID" value="SFP55393.1"/>
    <property type="molecule type" value="Genomic_DNA"/>
</dbReference>
<dbReference type="OrthoDB" id="9782994at2"/>
<dbReference type="GO" id="GO:0071555">
    <property type="term" value="P:cell wall organization"/>
    <property type="evidence" value="ECO:0007669"/>
    <property type="project" value="UniProtKB-KW"/>
</dbReference>
<protein>
    <recommendedName>
        <fullName evidence="11">Murein endopeptidase K</fullName>
    </recommendedName>
</protein>
<evidence type="ECO:0000256" key="3">
    <source>
        <dbReference type="ARBA" id="ARBA00022670"/>
    </source>
</evidence>
<dbReference type="STRING" id="1121869.SAMN03084138_02496"/>
<name>A0A1I5RA77_9GAMM</name>
<dbReference type="GO" id="GO:0008237">
    <property type="term" value="F:metallopeptidase activity"/>
    <property type="evidence" value="ECO:0007669"/>
    <property type="project" value="UniProtKB-KW"/>
</dbReference>
<evidence type="ECO:0000256" key="1">
    <source>
        <dbReference type="ARBA" id="ARBA00001947"/>
    </source>
</evidence>
<comment type="similarity">
    <text evidence="10">Belongs to the peptidase M15 family.</text>
</comment>
<dbReference type="Pfam" id="PF05951">
    <property type="entry name" value="Peptidase_M15_2"/>
    <property type="match status" value="1"/>
</dbReference>
<evidence type="ECO:0000256" key="7">
    <source>
        <dbReference type="ARBA" id="ARBA00022833"/>
    </source>
</evidence>
<keyword evidence="9" id="KW-0961">Cell wall biogenesis/degradation</keyword>
<dbReference type="PROSITE" id="PS51318">
    <property type="entry name" value="TAT"/>
    <property type="match status" value="1"/>
</dbReference>
<keyword evidence="3" id="KW-0645">Protease</keyword>
<reference evidence="12 13" key="1">
    <citation type="submission" date="2016-10" db="EMBL/GenBank/DDBJ databases">
        <authorList>
            <person name="de Groot N.N."/>
        </authorList>
    </citation>
    <scope>NUCLEOTIDE SEQUENCE [LARGE SCALE GENOMIC DNA]</scope>
    <source>
        <strain evidence="12 13">DSM 15893</strain>
    </source>
</reference>
<evidence type="ECO:0000256" key="8">
    <source>
        <dbReference type="ARBA" id="ARBA00023049"/>
    </source>
</evidence>
<evidence type="ECO:0000313" key="13">
    <source>
        <dbReference type="Proteomes" id="UP000182692"/>
    </source>
</evidence>
<dbReference type="RefSeq" id="WP_017014670.1">
    <property type="nucleotide sequence ID" value="NZ_FOWR01000017.1"/>
</dbReference>
<dbReference type="CDD" id="cd14844">
    <property type="entry name" value="Zn-DD-carboxypeptidase_like"/>
    <property type="match status" value="1"/>
</dbReference>
<evidence type="ECO:0000256" key="10">
    <source>
        <dbReference type="ARBA" id="ARBA00093448"/>
    </source>
</evidence>
<evidence type="ECO:0000256" key="4">
    <source>
        <dbReference type="ARBA" id="ARBA00022723"/>
    </source>
</evidence>
<dbReference type="GO" id="GO:0006508">
    <property type="term" value="P:proteolysis"/>
    <property type="evidence" value="ECO:0007669"/>
    <property type="project" value="UniProtKB-KW"/>
</dbReference>
<dbReference type="Proteomes" id="UP000182692">
    <property type="component" value="Unassembled WGS sequence"/>
</dbReference>
<comment type="cofactor">
    <cofactor evidence="1">
        <name>Zn(2+)</name>
        <dbReference type="ChEBI" id="CHEBI:29105"/>
    </cofactor>
</comment>
<evidence type="ECO:0000256" key="11">
    <source>
        <dbReference type="ARBA" id="ARBA00093666"/>
    </source>
</evidence>
<dbReference type="GO" id="GO:0046872">
    <property type="term" value="F:metal ion binding"/>
    <property type="evidence" value="ECO:0007669"/>
    <property type="project" value="UniProtKB-KW"/>
</dbReference>
<dbReference type="InterPro" id="IPR006311">
    <property type="entry name" value="TAT_signal"/>
</dbReference>
<keyword evidence="4" id="KW-0479">Metal-binding</keyword>
<keyword evidence="5" id="KW-0732">Signal</keyword>
<dbReference type="GeneID" id="35870926"/>
<evidence type="ECO:0000256" key="2">
    <source>
        <dbReference type="ARBA" id="ARBA00004776"/>
    </source>
</evidence>
<evidence type="ECO:0000313" key="12">
    <source>
        <dbReference type="EMBL" id="SFP55393.1"/>
    </source>
</evidence>